<dbReference type="InterPro" id="IPR001810">
    <property type="entry name" value="F-box_dom"/>
</dbReference>
<sequence>MGNQLPLELLSEIAAYLKEAHEPLAQYTTVCRQWQAAFEPHIYRQICVHSDGLQGQSILSLSKFHIITSGTGIGRLSMIQELEYRIILPYQLDDYCASITEDRAYRKENPIRHANDEAFRRGITELFTILASWSDTHRLSLVLAALGRQKELEPGTRKHADAGTFRGLHRGDEWAVRPYRAWFPDGSASALPVASCVGKLCFPNAGLDPWHMIWSGTALQIAQRCPTLTWLHLGLDEYVRPDHLDYIRDRRQAVAEELCNLPASLRVLHYFNQLEKPWQNTLPALNVLSDKIDTFPLHVRSLSLHLRELKMSHVAITSDFFWPLDKQGKPTGCGASLHWLYLETIEFDEIPEYLPSGEWLFDPDDYKKTEVPNLEAPDWEDIRLIEESPYDRTLMNFEHFHRVFIAMGYAAQHMPLLKTIRLLVLADEQSTFEFSTDQFSGRRTVTWASATGYKPDERVAQAWGFDPDDIDFIDHWEGRDVETNVIFHSWPPEDRTDKS</sequence>
<dbReference type="RefSeq" id="XP_043124390.1">
    <property type="nucleotide sequence ID" value="XM_043268455.1"/>
</dbReference>
<feature type="domain" description="F-box" evidence="1">
    <location>
        <begin position="4"/>
        <end position="48"/>
    </location>
</feature>
<accession>A0A9P3BRY2</accession>
<comment type="caution">
    <text evidence="2">The sequence shown here is derived from an EMBL/GenBank/DDBJ whole genome shotgun (WGS) entry which is preliminary data.</text>
</comment>
<name>A0A9P3BRY2_ASPVI</name>
<dbReference type="Proteomes" id="UP000710440">
    <property type="component" value="Unassembled WGS sequence"/>
</dbReference>
<evidence type="ECO:0000313" key="2">
    <source>
        <dbReference type="EMBL" id="GIK01204.1"/>
    </source>
</evidence>
<proteinExistence type="predicted"/>
<dbReference type="GeneID" id="66933218"/>
<dbReference type="OrthoDB" id="4802432at2759"/>
<protein>
    <recommendedName>
        <fullName evidence="1">F-box domain-containing protein</fullName>
    </recommendedName>
</protein>
<dbReference type="AlphaFoldDB" id="A0A9P3BRY2"/>
<gene>
    <name evidence="2" type="ORF">Aspvir_005236</name>
</gene>
<dbReference type="Pfam" id="PF12937">
    <property type="entry name" value="F-box-like"/>
    <property type="match status" value="1"/>
</dbReference>
<keyword evidence="3" id="KW-1185">Reference proteome</keyword>
<evidence type="ECO:0000313" key="3">
    <source>
        <dbReference type="Proteomes" id="UP000710440"/>
    </source>
</evidence>
<evidence type="ECO:0000259" key="1">
    <source>
        <dbReference type="Pfam" id="PF12937"/>
    </source>
</evidence>
<organism evidence="2 3">
    <name type="scientific">Aspergillus viridinutans</name>
    <dbReference type="NCBI Taxonomy" id="75553"/>
    <lineage>
        <taxon>Eukaryota</taxon>
        <taxon>Fungi</taxon>
        <taxon>Dikarya</taxon>
        <taxon>Ascomycota</taxon>
        <taxon>Pezizomycotina</taxon>
        <taxon>Eurotiomycetes</taxon>
        <taxon>Eurotiomycetidae</taxon>
        <taxon>Eurotiales</taxon>
        <taxon>Aspergillaceae</taxon>
        <taxon>Aspergillus</taxon>
        <taxon>Aspergillus subgen. Fumigati</taxon>
    </lineage>
</organism>
<reference evidence="2 3" key="1">
    <citation type="submission" date="2021-02" db="EMBL/GenBank/DDBJ databases">
        <title>Pan-genome distribution and transcriptional activeness of fungal secondary metabolism genes in Aspergillus section Fumigati.</title>
        <authorList>
            <person name="Takahashi H."/>
            <person name="Umemura M."/>
            <person name="Ninomiya A."/>
            <person name="Kusuya Y."/>
            <person name="Urayama S."/>
            <person name="Shimizu M."/>
            <person name="Watanabe A."/>
            <person name="Kamei K."/>
            <person name="Yaguchi T."/>
            <person name="Hagiwara D."/>
        </authorList>
    </citation>
    <scope>NUCLEOTIDE SEQUENCE [LARGE SCALE GENOMIC DNA]</scope>
    <source>
        <strain evidence="2 3">IFM 47045</strain>
    </source>
</reference>
<dbReference type="EMBL" id="BOPL01000003">
    <property type="protein sequence ID" value="GIK01204.1"/>
    <property type="molecule type" value="Genomic_DNA"/>
</dbReference>